<feature type="chain" id="PRO_5011576459" description="Outer membrane protein beta-barrel domain-containing protein" evidence="1">
    <location>
        <begin position="22"/>
        <end position="229"/>
    </location>
</feature>
<sequence length="229" mass="26144">MKRVSLIFLSLFVFFSFPTFGQDDRTDRLGIGVGPAKMYGDNTGVHSQFKFKVLPVISVDYSKRLETHFDVKATAGWQLVNSGDFYSMEQIDEIAEANLPHAFRGNVFFADVMPIYHINPNESGYLPSLIKVYAGLGLGYFYSQRTDERLILGDPRRRTETYPASDSGVYIPVRIGIYKDLKSDADIGLEATLMISPFSELDGNDQQQKRFKSDMLMQFQFYYRIFIGK</sequence>
<keyword evidence="1" id="KW-0732">Signal</keyword>
<proteinExistence type="predicted"/>
<dbReference type="Proteomes" id="UP000199403">
    <property type="component" value="Unassembled WGS sequence"/>
</dbReference>
<organism evidence="2 3">
    <name type="scientific">Cyclobacterium xiamenense</name>
    <dbReference type="NCBI Taxonomy" id="1297121"/>
    <lineage>
        <taxon>Bacteria</taxon>
        <taxon>Pseudomonadati</taxon>
        <taxon>Bacteroidota</taxon>
        <taxon>Cytophagia</taxon>
        <taxon>Cytophagales</taxon>
        <taxon>Cyclobacteriaceae</taxon>
        <taxon>Cyclobacterium</taxon>
    </lineage>
</organism>
<evidence type="ECO:0008006" key="4">
    <source>
        <dbReference type="Google" id="ProtNLM"/>
    </source>
</evidence>
<dbReference type="AlphaFoldDB" id="A0A1H7ARS9"/>
<dbReference type="EMBL" id="FNZH01000008">
    <property type="protein sequence ID" value="SEJ67646.1"/>
    <property type="molecule type" value="Genomic_DNA"/>
</dbReference>
<evidence type="ECO:0000313" key="3">
    <source>
        <dbReference type="Proteomes" id="UP000199403"/>
    </source>
</evidence>
<dbReference type="RefSeq" id="WP_092177721.1">
    <property type="nucleotide sequence ID" value="NZ_FNZH01000008.1"/>
</dbReference>
<reference evidence="3" key="1">
    <citation type="submission" date="2016-10" db="EMBL/GenBank/DDBJ databases">
        <authorList>
            <person name="Varghese N."/>
            <person name="Submissions S."/>
        </authorList>
    </citation>
    <scope>NUCLEOTIDE SEQUENCE [LARGE SCALE GENOMIC DNA]</scope>
    <source>
        <strain evidence="3">IBRC-M 10761</strain>
    </source>
</reference>
<accession>A0A1H7ARS9</accession>
<gene>
    <name evidence="2" type="ORF">SAMN05192553_10830</name>
</gene>
<name>A0A1H7ARS9_9BACT</name>
<feature type="signal peptide" evidence="1">
    <location>
        <begin position="1"/>
        <end position="21"/>
    </location>
</feature>
<dbReference type="STRING" id="1416801.SAMN05192553_10830"/>
<dbReference type="OrthoDB" id="837033at2"/>
<evidence type="ECO:0000313" key="2">
    <source>
        <dbReference type="EMBL" id="SEJ67646.1"/>
    </source>
</evidence>
<protein>
    <recommendedName>
        <fullName evidence="4">Outer membrane protein beta-barrel domain-containing protein</fullName>
    </recommendedName>
</protein>
<keyword evidence="3" id="KW-1185">Reference proteome</keyword>
<evidence type="ECO:0000256" key="1">
    <source>
        <dbReference type="SAM" id="SignalP"/>
    </source>
</evidence>